<keyword evidence="1" id="KW-0809">Transit peptide</keyword>
<organism evidence="2 3">
    <name type="scientific">Turicibacter sanguinis</name>
    <dbReference type="NCBI Taxonomy" id="154288"/>
    <lineage>
        <taxon>Bacteria</taxon>
        <taxon>Bacillati</taxon>
        <taxon>Bacillota</taxon>
        <taxon>Erysipelotrichia</taxon>
        <taxon>Erysipelotrichales</taxon>
        <taxon>Turicibacteraceae</taxon>
        <taxon>Turicibacter</taxon>
    </lineage>
</organism>
<evidence type="ECO:0000313" key="2">
    <source>
        <dbReference type="EMBL" id="MTK22202.1"/>
    </source>
</evidence>
<sequence>MRNFTPDKLWINYQLRNLNQLNPRRYTLTHSDETGDLFLVISSDYAYDKLTAMRDEVLGEWTTKDFQNYYFYVYVRLDGEDGTKSTARRNEIFIKELPTALKAIKYGDPYLFTVYPQFNSAPIYIHFQSDDPKYNRIEYYQTFNEY</sequence>
<evidence type="ECO:0000256" key="1">
    <source>
        <dbReference type="ARBA" id="ARBA00022946"/>
    </source>
</evidence>
<dbReference type="Proteomes" id="UP000487649">
    <property type="component" value="Unassembled WGS sequence"/>
</dbReference>
<dbReference type="PANTHER" id="PTHR31750:SF4">
    <property type="entry name" value="LP06106P"/>
    <property type="match status" value="1"/>
</dbReference>
<accession>A0A173U5R0</accession>
<dbReference type="AlphaFoldDB" id="A0A173U5R0"/>
<protein>
    <submittedName>
        <fullName evidence="2">Uncharacterized protein</fullName>
    </submittedName>
</protein>
<dbReference type="OrthoDB" id="1684395at2"/>
<dbReference type="RefSeq" id="WP_006785656.1">
    <property type="nucleotide sequence ID" value="NZ_CABJBH010000002.1"/>
</dbReference>
<reference evidence="2 3" key="1">
    <citation type="journal article" date="2019" name="Nat. Med.">
        <title>A library of human gut bacterial isolates paired with longitudinal multiomics data enables mechanistic microbiome research.</title>
        <authorList>
            <person name="Poyet M."/>
            <person name="Groussin M."/>
            <person name="Gibbons S.M."/>
            <person name="Avila-Pacheco J."/>
            <person name="Jiang X."/>
            <person name="Kearney S.M."/>
            <person name="Perrotta A.R."/>
            <person name="Berdy B."/>
            <person name="Zhao S."/>
            <person name="Lieberman T.D."/>
            <person name="Swanson P.K."/>
            <person name="Smith M."/>
            <person name="Roesemann S."/>
            <person name="Alexander J.E."/>
            <person name="Rich S.A."/>
            <person name="Livny J."/>
            <person name="Vlamakis H."/>
            <person name="Clish C."/>
            <person name="Bullock K."/>
            <person name="Deik A."/>
            <person name="Scott J."/>
            <person name="Pierce K.A."/>
            <person name="Xavier R.J."/>
            <person name="Alm E.J."/>
        </authorList>
    </citation>
    <scope>NUCLEOTIDE SEQUENCE [LARGE SCALE GENOMIC DNA]</scope>
    <source>
        <strain evidence="2 3">BIOML-A198</strain>
    </source>
</reference>
<comment type="caution">
    <text evidence="2">The sequence shown here is derived from an EMBL/GenBank/DDBJ whole genome shotgun (WGS) entry which is preliminary data.</text>
</comment>
<dbReference type="EMBL" id="WMQE01000032">
    <property type="protein sequence ID" value="MTK22202.1"/>
    <property type="molecule type" value="Genomic_DNA"/>
</dbReference>
<name>A0A173U5R0_9FIRM</name>
<dbReference type="Pfam" id="PF12638">
    <property type="entry name" value="Staygreen"/>
    <property type="match status" value="1"/>
</dbReference>
<dbReference type="InterPro" id="IPR024438">
    <property type="entry name" value="Staygreen"/>
</dbReference>
<proteinExistence type="predicted"/>
<dbReference type="PANTHER" id="PTHR31750">
    <property type="entry name" value="PROTEIN STAY-GREEN 1, CHLOROPLASTIC-RELATED"/>
    <property type="match status" value="1"/>
</dbReference>
<evidence type="ECO:0000313" key="3">
    <source>
        <dbReference type="Proteomes" id="UP000487649"/>
    </source>
</evidence>
<gene>
    <name evidence="2" type="ORF">GMA92_12350</name>
</gene>
<dbReference type="GeneID" id="60058498"/>